<keyword evidence="3" id="KW-0418">Kinase</keyword>
<dbReference type="InterPro" id="IPR046958">
    <property type="entry name" value="RBK1/2/STUNTED"/>
</dbReference>
<feature type="compositionally biased region" description="Polar residues" evidence="1">
    <location>
        <begin position="271"/>
        <end position="280"/>
    </location>
</feature>
<feature type="compositionally biased region" description="Low complexity" evidence="1">
    <location>
        <begin position="281"/>
        <end position="295"/>
    </location>
</feature>
<feature type="region of interest" description="Disordered" evidence="1">
    <location>
        <begin position="190"/>
        <end position="215"/>
    </location>
</feature>
<feature type="region of interest" description="Disordered" evidence="1">
    <location>
        <begin position="270"/>
        <end position="306"/>
    </location>
</feature>
<dbReference type="GO" id="GO:0004674">
    <property type="term" value="F:protein serine/threonine kinase activity"/>
    <property type="evidence" value="ECO:0007669"/>
    <property type="project" value="UniProtKB-EC"/>
</dbReference>
<keyword evidence="3" id="KW-0808">Transferase</keyword>
<sequence>MTIDEAKAVEKKNVLVGIRIDSQSRELLNWALVKVANPGDQVVAVHVCRDSDSTSKDKPLLDGYLEVYEGLCNVKQVDLKGQVLTGRSSRKVLVIEAKNRAAMAVIVGISKHNPLGSWASIAKYCAKRLPPTTEVLAIHNGKVVFRRFSDNHPPGIEGDPRPSFYLIGNPTLKDDRSEFGESEISEIARHSHEHDVVQSFQDGSKDGSGESKDDNFRLVKRRETLSLSSISLFSEDLAEQRPGWPLLRTVTPQTLETRKLSVVQWVMSLPDRSSSPETPQSKAGSSSSETGSPFGIDESDKNSLSKGSELPDNLELLLKINSSGCKWFSHHVMRTSTSQFSSENLIGKGGCNRVYKGLLPDGKPVAVKILKTSKEAWKDFTQEVDIMTSLKHTNITPLLGVSVEYNNLLSVYDFLPKGNLEENLHGNNREKHVLSWEVRFNIAVGIAEALNYIHNECSRPVIHRDVKSSNILLSDEFEPQLSDFGLAIWGPTNSSSQTHSDVVGTFGYLAPEYFMYGKVSDKIDVYSFGVVLLELLSGRKPISSETPKGQESLIIWAKPKLESGDLGSILDPNLDAKFYEAQVQRMTLAATLCLRRAARLRPKMSQILKILRGEKEINEWVNYQFGDRNNTENQDNNNDDEVYPDSSAESHLGLALLDVDDKSTSFSSMEQSSISLEEYLKGRWSRSSSLD</sequence>
<dbReference type="PANTHER" id="PTHR47987:SF11">
    <property type="entry name" value="RECEPTOR-LIKE CYTOSOLIC SERINE_THREONINE-PROTEIN KINASE RBK1 ISOFORM X1"/>
    <property type="match status" value="1"/>
</dbReference>
<dbReference type="Gene3D" id="3.40.50.620">
    <property type="entry name" value="HUPs"/>
    <property type="match status" value="1"/>
</dbReference>
<evidence type="ECO:0000256" key="1">
    <source>
        <dbReference type="SAM" id="MobiDB-lite"/>
    </source>
</evidence>
<dbReference type="Gene3D" id="1.10.510.10">
    <property type="entry name" value="Transferase(Phosphotransferase) domain 1"/>
    <property type="match status" value="1"/>
</dbReference>
<dbReference type="AlphaFoldDB" id="A0A5B6Z2F7"/>
<dbReference type="InterPro" id="IPR014729">
    <property type="entry name" value="Rossmann-like_a/b/a_fold"/>
</dbReference>
<name>A0A5B6Z2F7_DAVIN</name>
<dbReference type="GO" id="GO:0005524">
    <property type="term" value="F:ATP binding"/>
    <property type="evidence" value="ECO:0007669"/>
    <property type="project" value="InterPro"/>
</dbReference>
<dbReference type="InterPro" id="IPR006016">
    <property type="entry name" value="UspA"/>
</dbReference>
<dbReference type="SMART" id="SM00220">
    <property type="entry name" value="S_TKc"/>
    <property type="match status" value="1"/>
</dbReference>
<gene>
    <name evidence="3" type="ORF">Din_007642</name>
</gene>
<feature type="domain" description="Protein kinase" evidence="2">
    <location>
        <begin position="340"/>
        <end position="621"/>
    </location>
</feature>
<reference evidence="3" key="1">
    <citation type="submission" date="2019-08" db="EMBL/GenBank/DDBJ databases">
        <title>Reference gene set and small RNA set construction with multiple tissues from Davidia involucrata Baill.</title>
        <authorList>
            <person name="Yang H."/>
            <person name="Zhou C."/>
            <person name="Li G."/>
            <person name="Wang J."/>
            <person name="Gao P."/>
            <person name="Wang M."/>
            <person name="Wang R."/>
            <person name="Zhao Y."/>
        </authorList>
    </citation>
    <scope>NUCLEOTIDE SEQUENCE</scope>
    <source>
        <tissue evidence="3">Mixed with DoveR01_LX</tissue>
    </source>
</reference>
<dbReference type="SUPFAM" id="SSF52402">
    <property type="entry name" value="Adenine nucleotide alpha hydrolases-like"/>
    <property type="match status" value="1"/>
</dbReference>
<dbReference type="FunFam" id="3.30.200.20:FF:000268">
    <property type="entry name" value="probable receptor-like serine/threonine-protein kinase At5g57670"/>
    <property type="match status" value="1"/>
</dbReference>
<dbReference type="InterPro" id="IPR000719">
    <property type="entry name" value="Prot_kinase_dom"/>
</dbReference>
<dbReference type="SUPFAM" id="SSF56112">
    <property type="entry name" value="Protein kinase-like (PK-like)"/>
    <property type="match status" value="1"/>
</dbReference>
<dbReference type="PANTHER" id="PTHR47987">
    <property type="entry name" value="OS08G0249100 PROTEIN"/>
    <property type="match status" value="1"/>
</dbReference>
<dbReference type="InterPro" id="IPR011009">
    <property type="entry name" value="Kinase-like_dom_sf"/>
</dbReference>
<keyword evidence="3" id="KW-0675">Receptor</keyword>
<dbReference type="CDD" id="cd14066">
    <property type="entry name" value="STKc_IRAK"/>
    <property type="match status" value="1"/>
</dbReference>
<dbReference type="CDD" id="cd00293">
    <property type="entry name" value="USP-like"/>
    <property type="match status" value="1"/>
</dbReference>
<dbReference type="EC" id="2.7.11.1" evidence="3"/>
<protein>
    <submittedName>
        <fullName evidence="3">Putative proline-rich receptor-like protein kinase PERK4 isoform X1</fullName>
        <ecNumber evidence="3">2.7.11.1</ecNumber>
    </submittedName>
</protein>
<dbReference type="FunFam" id="1.10.510.10:FF:000284">
    <property type="entry name" value="Putative receptor-like serine/threonine-protein kinase"/>
    <property type="match status" value="1"/>
</dbReference>
<feature type="compositionally biased region" description="Basic and acidic residues" evidence="1">
    <location>
        <begin position="203"/>
        <end position="215"/>
    </location>
</feature>
<dbReference type="PROSITE" id="PS50011">
    <property type="entry name" value="PROTEIN_KINASE_DOM"/>
    <property type="match status" value="1"/>
</dbReference>
<accession>A0A5B6Z2F7</accession>
<feature type="region of interest" description="Disordered" evidence="1">
    <location>
        <begin position="626"/>
        <end position="646"/>
    </location>
</feature>
<dbReference type="EMBL" id="GHES01007642">
    <property type="protein sequence ID" value="MPA38201.1"/>
    <property type="molecule type" value="Transcribed_RNA"/>
</dbReference>
<dbReference type="Pfam" id="PF00069">
    <property type="entry name" value="Pkinase"/>
    <property type="match status" value="1"/>
</dbReference>
<dbReference type="InterPro" id="IPR008271">
    <property type="entry name" value="Ser/Thr_kinase_AS"/>
</dbReference>
<dbReference type="Gene3D" id="3.30.200.20">
    <property type="entry name" value="Phosphorylase Kinase, domain 1"/>
    <property type="match status" value="1"/>
</dbReference>
<feature type="compositionally biased region" description="Low complexity" evidence="1">
    <location>
        <begin position="627"/>
        <end position="636"/>
    </location>
</feature>
<evidence type="ECO:0000259" key="2">
    <source>
        <dbReference type="PROSITE" id="PS50011"/>
    </source>
</evidence>
<proteinExistence type="predicted"/>
<dbReference type="PROSITE" id="PS00108">
    <property type="entry name" value="PROTEIN_KINASE_ST"/>
    <property type="match status" value="1"/>
</dbReference>
<organism evidence="3">
    <name type="scientific">Davidia involucrata</name>
    <name type="common">Dove tree</name>
    <dbReference type="NCBI Taxonomy" id="16924"/>
    <lineage>
        <taxon>Eukaryota</taxon>
        <taxon>Viridiplantae</taxon>
        <taxon>Streptophyta</taxon>
        <taxon>Embryophyta</taxon>
        <taxon>Tracheophyta</taxon>
        <taxon>Spermatophyta</taxon>
        <taxon>Magnoliopsida</taxon>
        <taxon>eudicotyledons</taxon>
        <taxon>Gunneridae</taxon>
        <taxon>Pentapetalae</taxon>
        <taxon>asterids</taxon>
        <taxon>Cornales</taxon>
        <taxon>Nyssaceae</taxon>
        <taxon>Davidia</taxon>
    </lineage>
</organism>
<dbReference type="Pfam" id="PF00582">
    <property type="entry name" value="Usp"/>
    <property type="match status" value="1"/>
</dbReference>
<evidence type="ECO:0000313" key="3">
    <source>
        <dbReference type="EMBL" id="MPA38201.1"/>
    </source>
</evidence>